<organism evidence="2 3">
    <name type="scientific">Lottiidibacillus patelloidae</name>
    <dbReference type="NCBI Taxonomy" id="2670334"/>
    <lineage>
        <taxon>Bacteria</taxon>
        <taxon>Bacillati</taxon>
        <taxon>Bacillota</taxon>
        <taxon>Bacilli</taxon>
        <taxon>Bacillales</taxon>
        <taxon>Bacillaceae</taxon>
        <taxon>Lottiidibacillus</taxon>
    </lineage>
</organism>
<dbReference type="InterPro" id="IPR036779">
    <property type="entry name" value="LysM_dom_sf"/>
</dbReference>
<dbReference type="NCBIfam" id="TIGR02909">
    <property type="entry name" value="spore_YkwD"/>
    <property type="match status" value="1"/>
</dbReference>
<dbReference type="SUPFAM" id="SSF54106">
    <property type="entry name" value="LysM domain"/>
    <property type="match status" value="1"/>
</dbReference>
<dbReference type="CDD" id="cd00118">
    <property type="entry name" value="LysM"/>
    <property type="match status" value="1"/>
</dbReference>
<evidence type="ECO:0000313" key="2">
    <source>
        <dbReference type="EMBL" id="OZM58472.1"/>
    </source>
</evidence>
<dbReference type="Gene3D" id="3.10.350.10">
    <property type="entry name" value="LysM domain"/>
    <property type="match status" value="1"/>
</dbReference>
<dbReference type="SMART" id="SM00257">
    <property type="entry name" value="LysM"/>
    <property type="match status" value="1"/>
</dbReference>
<proteinExistence type="predicted"/>
<dbReference type="PANTHER" id="PTHR31157">
    <property type="entry name" value="SCP DOMAIN-CONTAINING PROTEIN"/>
    <property type="match status" value="1"/>
</dbReference>
<evidence type="ECO:0000313" key="3">
    <source>
        <dbReference type="Proteomes" id="UP000217083"/>
    </source>
</evidence>
<protein>
    <recommendedName>
        <fullName evidence="1">LysM domain-containing protein</fullName>
    </recommendedName>
</protein>
<dbReference type="InterPro" id="IPR014258">
    <property type="entry name" value="CAP_domain_YkwD-like"/>
</dbReference>
<name>A0A263BY18_9BACI</name>
<dbReference type="PANTHER" id="PTHR31157:SF1">
    <property type="entry name" value="SCP DOMAIN-CONTAINING PROTEIN"/>
    <property type="match status" value="1"/>
</dbReference>
<dbReference type="PROSITE" id="PS51782">
    <property type="entry name" value="LYSM"/>
    <property type="match status" value="1"/>
</dbReference>
<comment type="caution">
    <text evidence="2">The sequence shown here is derived from an EMBL/GenBank/DDBJ whole genome shotgun (WGS) entry which is preliminary data.</text>
</comment>
<dbReference type="EMBL" id="NPIA01000001">
    <property type="protein sequence ID" value="OZM58472.1"/>
    <property type="molecule type" value="Genomic_DNA"/>
</dbReference>
<feature type="domain" description="LysM" evidence="1">
    <location>
        <begin position="32"/>
        <end position="77"/>
    </location>
</feature>
<dbReference type="Gene3D" id="3.40.33.10">
    <property type="entry name" value="CAP"/>
    <property type="match status" value="1"/>
</dbReference>
<evidence type="ECO:0000259" key="1">
    <source>
        <dbReference type="PROSITE" id="PS51782"/>
    </source>
</evidence>
<dbReference type="InterPro" id="IPR014248">
    <property type="entry name" value="Spore_coat_assembly_SafA"/>
</dbReference>
<dbReference type="Pfam" id="PF01476">
    <property type="entry name" value="LysM"/>
    <property type="match status" value="1"/>
</dbReference>
<dbReference type="SUPFAM" id="SSF55797">
    <property type="entry name" value="PR-1-like"/>
    <property type="match status" value="1"/>
</dbReference>
<gene>
    <name evidence="2" type="ORF">CIB95_02575</name>
</gene>
<dbReference type="InterPro" id="IPR014044">
    <property type="entry name" value="CAP_dom"/>
</dbReference>
<dbReference type="AlphaFoldDB" id="A0A263BY18"/>
<reference evidence="2 3" key="2">
    <citation type="submission" date="2017-09" db="EMBL/GenBank/DDBJ databases">
        <title>Bacillus patelloidae sp. nov., isolated from the intestinal tract of a marine limpet.</title>
        <authorList>
            <person name="Liu R."/>
            <person name="Dong C."/>
            <person name="Shao Z."/>
        </authorList>
    </citation>
    <scope>NUCLEOTIDE SEQUENCE [LARGE SCALE GENOMIC DNA]</scope>
    <source>
        <strain evidence="2 3">SA5d-4</strain>
    </source>
</reference>
<dbReference type="NCBIfam" id="TIGR02899">
    <property type="entry name" value="spore_safA"/>
    <property type="match status" value="1"/>
</dbReference>
<sequence>MIKKIAIFFAFIFCCFITGLTTIDEAQAQQSTTYTVQPGDSMWKIAVRYQVGLSEIIAANPHIKNPALIYPNQKLTIPLINDIKSIESQVIALTNQERAKNGLPALKADWELSRVARYKSVDMRDKRYFSHTSPTYGSPFTMMKNFGITYRTAAENIAQGQTTAQAVVTAWMNSPGHRANILNKSMTHIGVGYAKGGSGGHYWTQMFIGK</sequence>
<dbReference type="InterPro" id="IPR018392">
    <property type="entry name" value="LysM"/>
</dbReference>
<reference evidence="3" key="1">
    <citation type="submission" date="2017-08" db="EMBL/GenBank/DDBJ databases">
        <authorList>
            <person name="Huang Z."/>
        </authorList>
    </citation>
    <scope>NUCLEOTIDE SEQUENCE [LARGE SCALE GENOMIC DNA]</scope>
    <source>
        <strain evidence="3">SA5d-4</strain>
    </source>
</reference>
<dbReference type="CDD" id="cd05379">
    <property type="entry name" value="CAP_bacterial"/>
    <property type="match status" value="1"/>
</dbReference>
<accession>A0A263BY18</accession>
<dbReference type="Proteomes" id="UP000217083">
    <property type="component" value="Unassembled WGS sequence"/>
</dbReference>
<keyword evidence="3" id="KW-1185">Reference proteome</keyword>
<dbReference type="Pfam" id="PF00188">
    <property type="entry name" value="CAP"/>
    <property type="match status" value="1"/>
</dbReference>
<dbReference type="InterPro" id="IPR035940">
    <property type="entry name" value="CAP_sf"/>
</dbReference>